<dbReference type="SUPFAM" id="SSF51735">
    <property type="entry name" value="NAD(P)-binding Rossmann-fold domains"/>
    <property type="match status" value="1"/>
</dbReference>
<evidence type="ECO:0008006" key="5">
    <source>
        <dbReference type="Google" id="ProtNLM"/>
    </source>
</evidence>
<reference evidence="3 4" key="1">
    <citation type="submission" date="2018-03" db="EMBL/GenBank/DDBJ databases">
        <title>The draft genome of Mesorhizobium sp. 6GN-30.</title>
        <authorList>
            <person name="Liu L."/>
            <person name="Li L."/>
            <person name="Wang T."/>
            <person name="Zhang X."/>
            <person name="Liang L."/>
        </authorList>
    </citation>
    <scope>NUCLEOTIDE SEQUENCE [LARGE SCALE GENOMIC DNA]</scope>
    <source>
        <strain evidence="3 4">6GN30</strain>
    </source>
</reference>
<dbReference type="EMBL" id="PXYK01000030">
    <property type="protein sequence ID" value="PSJ54291.1"/>
    <property type="molecule type" value="Genomic_DNA"/>
</dbReference>
<name>A0A2P7RVR5_9HYPH</name>
<dbReference type="PANTHER" id="PTHR24321:SF8">
    <property type="entry name" value="ESTRADIOL 17-BETA-DEHYDROGENASE 8-RELATED"/>
    <property type="match status" value="1"/>
</dbReference>
<dbReference type="InterPro" id="IPR020904">
    <property type="entry name" value="Sc_DH/Rdtase_CS"/>
</dbReference>
<evidence type="ECO:0000313" key="4">
    <source>
        <dbReference type="Proteomes" id="UP000241229"/>
    </source>
</evidence>
<dbReference type="CDD" id="cd05233">
    <property type="entry name" value="SDR_c"/>
    <property type="match status" value="1"/>
</dbReference>
<keyword evidence="2" id="KW-0560">Oxidoreductase</keyword>
<dbReference type="InterPro" id="IPR036291">
    <property type="entry name" value="NAD(P)-bd_dom_sf"/>
</dbReference>
<keyword evidence="4" id="KW-1185">Reference proteome</keyword>
<gene>
    <name evidence="3" type="ORF">C7I84_24225</name>
</gene>
<protein>
    <recommendedName>
        <fullName evidence="5">Short-chain dehydrogenase</fullName>
    </recommendedName>
</protein>
<dbReference type="OrthoDB" id="9804774at2"/>
<dbReference type="PROSITE" id="PS00061">
    <property type="entry name" value="ADH_SHORT"/>
    <property type="match status" value="1"/>
</dbReference>
<dbReference type="Gene3D" id="3.40.50.720">
    <property type="entry name" value="NAD(P)-binding Rossmann-like Domain"/>
    <property type="match status" value="1"/>
</dbReference>
<dbReference type="InterPro" id="IPR002347">
    <property type="entry name" value="SDR_fam"/>
</dbReference>
<dbReference type="RefSeq" id="WP_106774795.1">
    <property type="nucleotide sequence ID" value="NZ_PXYK01000030.1"/>
</dbReference>
<dbReference type="Pfam" id="PF13561">
    <property type="entry name" value="adh_short_C2"/>
    <property type="match status" value="1"/>
</dbReference>
<organism evidence="3 4">
    <name type="scientific">Kumtagia ephedrae</name>
    <dbReference type="NCBI Taxonomy" id="2116701"/>
    <lineage>
        <taxon>Bacteria</taxon>
        <taxon>Pseudomonadati</taxon>
        <taxon>Pseudomonadota</taxon>
        <taxon>Alphaproteobacteria</taxon>
        <taxon>Hyphomicrobiales</taxon>
        <taxon>Phyllobacteriaceae</taxon>
        <taxon>Kumtagia</taxon>
    </lineage>
</organism>
<dbReference type="Proteomes" id="UP000241229">
    <property type="component" value="Unassembled WGS sequence"/>
</dbReference>
<accession>A0A2P7RVR5</accession>
<comment type="similarity">
    <text evidence="1">Belongs to the short-chain dehydrogenases/reductases (SDR) family.</text>
</comment>
<evidence type="ECO:0000256" key="2">
    <source>
        <dbReference type="ARBA" id="ARBA00023002"/>
    </source>
</evidence>
<dbReference type="FunFam" id="3.40.50.720:FF:000084">
    <property type="entry name" value="Short-chain dehydrogenase reductase"/>
    <property type="match status" value="1"/>
</dbReference>
<comment type="caution">
    <text evidence="3">The sequence shown here is derived from an EMBL/GenBank/DDBJ whole genome shotgun (WGS) entry which is preliminary data.</text>
</comment>
<proteinExistence type="inferred from homology"/>
<evidence type="ECO:0000313" key="3">
    <source>
        <dbReference type="EMBL" id="PSJ54291.1"/>
    </source>
</evidence>
<dbReference type="PANTHER" id="PTHR24321">
    <property type="entry name" value="DEHYDROGENASES, SHORT CHAIN"/>
    <property type="match status" value="1"/>
</dbReference>
<evidence type="ECO:0000256" key="1">
    <source>
        <dbReference type="ARBA" id="ARBA00006484"/>
    </source>
</evidence>
<dbReference type="AlphaFoldDB" id="A0A2P7RVR5"/>
<sequence>MSARTGVLTGAAGGIGRATAERLARDGFSLVLVDLTDKVKEVAREVAASTGATVVGVSADITDPAHYGAIDREIAAIGAPLKFLGLVAGVLQKVGSIETLDVEEWDRVFNINLRANLLLMKHFIPALRAADGASIVTVSSWYGKSGHGFFGAYCASKAGVISLTHTAAAELAGDKIRVNSVAPGNVATSMHLDALHEEAAKRGVTFEAMKKTEWDKIPVGRAAEPSEIASAISFLAGPDGSYLTGATIDVNGGCLFS</sequence>
<dbReference type="GO" id="GO:0016491">
    <property type="term" value="F:oxidoreductase activity"/>
    <property type="evidence" value="ECO:0007669"/>
    <property type="project" value="UniProtKB-KW"/>
</dbReference>
<dbReference type="PRINTS" id="PR00081">
    <property type="entry name" value="GDHRDH"/>
</dbReference>